<gene>
    <name evidence="3" type="ORF">SFK227_5508</name>
    <name evidence="2" type="ORF">SFK227_5608</name>
</gene>
<evidence type="ECO:0000256" key="1">
    <source>
        <dbReference type="SAM" id="Phobius"/>
    </source>
</evidence>
<dbReference type="EMBL" id="AFGY01000080">
    <property type="protein sequence ID" value="EGK31096.1"/>
    <property type="molecule type" value="Genomic_DNA"/>
</dbReference>
<evidence type="ECO:0000313" key="2">
    <source>
        <dbReference type="EMBL" id="EGK30986.1"/>
    </source>
</evidence>
<dbReference type="AlphaFoldDB" id="F5P524"/>
<organism evidence="2 4">
    <name type="scientific">Shigella flexneri K-227</name>
    <dbReference type="NCBI Taxonomy" id="766147"/>
    <lineage>
        <taxon>Bacteria</taxon>
        <taxon>Pseudomonadati</taxon>
        <taxon>Pseudomonadota</taxon>
        <taxon>Gammaproteobacteria</taxon>
        <taxon>Enterobacterales</taxon>
        <taxon>Enterobacteriaceae</taxon>
        <taxon>Shigella</taxon>
    </lineage>
</organism>
<dbReference type="EMBL" id="AFGY01000081">
    <property type="protein sequence ID" value="EGK30986.1"/>
    <property type="molecule type" value="Genomic_DNA"/>
</dbReference>
<keyword evidence="1" id="KW-0472">Membrane</keyword>
<keyword evidence="1" id="KW-0812">Transmembrane</keyword>
<accession>F5P524</accession>
<protein>
    <submittedName>
        <fullName evidence="2">Uncharacterized protein</fullName>
    </submittedName>
</protein>
<sequence>MAKIQHEKNCHFYRRVIFNICCLLVVISRITERCKNEPG</sequence>
<feature type="transmembrane region" description="Helical" evidence="1">
    <location>
        <begin position="12"/>
        <end position="31"/>
    </location>
</feature>
<dbReference type="PATRIC" id="fig|766147.3.peg.5382"/>
<reference evidence="2 4" key="1">
    <citation type="submission" date="2011-04" db="EMBL/GenBank/DDBJ databases">
        <authorList>
            <person name="Rasko D."/>
            <person name="Redman J."/>
            <person name="Daugherty S.C."/>
            <person name="Tallon L."/>
            <person name="Sadzewicz L."/>
            <person name="Jones K."/>
            <person name="Santana-Cruz I."/>
            <person name="Liu X."/>
        </authorList>
    </citation>
    <scope>NUCLEOTIDE SEQUENCE [LARGE SCALE GENOMIC DNA]</scope>
    <source>
        <strain evidence="2 4">K-227</strain>
    </source>
</reference>
<dbReference type="Proteomes" id="UP000004520">
    <property type="component" value="Unassembled WGS sequence"/>
</dbReference>
<keyword evidence="1" id="KW-1133">Transmembrane helix</keyword>
<name>F5P524_SHIFL</name>
<evidence type="ECO:0000313" key="3">
    <source>
        <dbReference type="EMBL" id="EGK31096.1"/>
    </source>
</evidence>
<proteinExistence type="predicted"/>
<evidence type="ECO:0000313" key="4">
    <source>
        <dbReference type="Proteomes" id="UP000004520"/>
    </source>
</evidence>